<dbReference type="Gene3D" id="3.20.20.370">
    <property type="entry name" value="Glycoside hydrolase/deacetylase"/>
    <property type="match status" value="1"/>
</dbReference>
<dbReference type="InterPro" id="IPR051398">
    <property type="entry name" value="Polysacch_Deacetylase"/>
</dbReference>
<dbReference type="PANTHER" id="PTHR34216:SF3">
    <property type="entry name" value="POLY-BETA-1,6-N-ACETYL-D-GLUCOSAMINE N-DEACETYLASE"/>
    <property type="match status" value="1"/>
</dbReference>
<evidence type="ECO:0000313" key="5">
    <source>
        <dbReference type="Proteomes" id="UP001500457"/>
    </source>
</evidence>
<dbReference type="SUPFAM" id="SSF88713">
    <property type="entry name" value="Glycoside hydrolase/deacetylase"/>
    <property type="match status" value="1"/>
</dbReference>
<protein>
    <submittedName>
        <fullName evidence="4">Polysaccharide deacetylase family protein</fullName>
    </submittedName>
</protein>
<dbReference type="PROSITE" id="PS51677">
    <property type="entry name" value="NODB"/>
    <property type="match status" value="1"/>
</dbReference>
<dbReference type="CDD" id="cd10918">
    <property type="entry name" value="CE4_NodB_like_5s_6s"/>
    <property type="match status" value="1"/>
</dbReference>
<evidence type="ECO:0000256" key="1">
    <source>
        <dbReference type="ARBA" id="ARBA00004613"/>
    </source>
</evidence>
<dbReference type="PANTHER" id="PTHR34216">
    <property type="match status" value="1"/>
</dbReference>
<evidence type="ECO:0000256" key="2">
    <source>
        <dbReference type="ARBA" id="ARBA00022729"/>
    </source>
</evidence>
<gene>
    <name evidence="4" type="ORF">GCM10023203_10380</name>
</gene>
<reference evidence="5" key="1">
    <citation type="journal article" date="2019" name="Int. J. Syst. Evol. Microbiol.">
        <title>The Global Catalogue of Microorganisms (GCM) 10K type strain sequencing project: providing services to taxonomists for standard genome sequencing and annotation.</title>
        <authorList>
            <consortium name="The Broad Institute Genomics Platform"/>
            <consortium name="The Broad Institute Genome Sequencing Center for Infectious Disease"/>
            <person name="Wu L."/>
            <person name="Ma J."/>
        </authorList>
    </citation>
    <scope>NUCLEOTIDE SEQUENCE [LARGE SCALE GENOMIC DNA]</scope>
    <source>
        <strain evidence="5">JCM 17983</strain>
    </source>
</reference>
<name>A0ABP9E4Y2_9PSEU</name>
<accession>A0ABP9E4Y2</accession>
<dbReference type="EMBL" id="BAABHQ010000002">
    <property type="protein sequence ID" value="GAA4864418.1"/>
    <property type="molecule type" value="Genomic_DNA"/>
</dbReference>
<comment type="caution">
    <text evidence="4">The sequence shown here is derived from an EMBL/GenBank/DDBJ whole genome shotgun (WGS) entry which is preliminary data.</text>
</comment>
<proteinExistence type="predicted"/>
<comment type="subcellular location">
    <subcellularLocation>
        <location evidence="1">Secreted</location>
    </subcellularLocation>
</comment>
<organism evidence="4 5">
    <name type="scientific">Actinomycetospora straminea</name>
    <dbReference type="NCBI Taxonomy" id="663607"/>
    <lineage>
        <taxon>Bacteria</taxon>
        <taxon>Bacillati</taxon>
        <taxon>Actinomycetota</taxon>
        <taxon>Actinomycetes</taxon>
        <taxon>Pseudonocardiales</taxon>
        <taxon>Pseudonocardiaceae</taxon>
        <taxon>Actinomycetospora</taxon>
    </lineage>
</organism>
<keyword evidence="2" id="KW-0732">Signal</keyword>
<evidence type="ECO:0000259" key="3">
    <source>
        <dbReference type="PROSITE" id="PS51677"/>
    </source>
</evidence>
<evidence type="ECO:0000313" key="4">
    <source>
        <dbReference type="EMBL" id="GAA4864418.1"/>
    </source>
</evidence>
<dbReference type="Pfam" id="PF01522">
    <property type="entry name" value="Polysacc_deac_1"/>
    <property type="match status" value="1"/>
</dbReference>
<dbReference type="Proteomes" id="UP001500457">
    <property type="component" value="Unassembled WGS sequence"/>
</dbReference>
<dbReference type="InterPro" id="IPR011330">
    <property type="entry name" value="Glyco_hydro/deAcase_b/a-brl"/>
</dbReference>
<feature type="domain" description="NodB homology" evidence="3">
    <location>
        <begin position="65"/>
        <end position="247"/>
    </location>
</feature>
<sequence>MKQCPRSAPRAPWVWMYHSVDEYVSDPHKITVNPGRFEEQMRALARAGLRGVSMRDLLSSRSRARLVGLTFDDGYSDFVTNAVPILQRFGFTATVYVVAGRLALSNEWDRDAPRKRIMNADQARAVELSGMEVGSHTLSHAHLPALEPDEVHREVTESRAILEDVIRSRVTGFAYPYGDVTSREVNAVRAAGYQHASAVKHQPGANGTFAVPRTYIGDVDGPLRLLGKRLHFEYWRARGTTWRRSSA</sequence>
<dbReference type="InterPro" id="IPR002509">
    <property type="entry name" value="NODB_dom"/>
</dbReference>
<keyword evidence="5" id="KW-1185">Reference proteome</keyword>